<accession>A0AAJ5F624</accession>
<name>A0AAJ5F624_9DEIO</name>
<dbReference type="SMART" id="SM00953">
    <property type="entry name" value="RES"/>
    <property type="match status" value="1"/>
</dbReference>
<comment type="caution">
    <text evidence="2">The sequence shown here is derived from an EMBL/GenBank/DDBJ whole genome shotgun (WGS) entry which is preliminary data.</text>
</comment>
<dbReference type="AlphaFoldDB" id="A0AAJ5F624"/>
<dbReference type="InterPro" id="IPR014914">
    <property type="entry name" value="RES_dom"/>
</dbReference>
<evidence type="ECO:0000313" key="3">
    <source>
        <dbReference type="Proteomes" id="UP000308000"/>
    </source>
</evidence>
<evidence type="ECO:0000259" key="1">
    <source>
        <dbReference type="SMART" id="SM00953"/>
    </source>
</evidence>
<reference evidence="2 3" key="1">
    <citation type="submission" date="2019-04" db="EMBL/GenBank/DDBJ databases">
        <title>Deinococcus metalilatus MA1002 mutant No.5.</title>
        <authorList>
            <person name="Park W."/>
            <person name="Park C."/>
        </authorList>
    </citation>
    <scope>NUCLEOTIDE SEQUENCE [LARGE SCALE GENOMIC DNA]</scope>
    <source>
        <strain evidence="2 3">MA1002-m5</strain>
    </source>
</reference>
<proteinExistence type="predicted"/>
<sequence>MRLIADDAELRHALGGVPLTSWSGPLHRVVAGRYIKSLASVRGSLLANNRYTQAGVCAALYTSHYPELALLEVMQGSAFSEAFPGATPALHITFSVRVHLTALLDLMDAQVQERLGTNLQELTGEWKAMNAAGREAPTQRLGRLAFESGRIEAIRYPSKIQPQRGNVLLFKDRLPFALFPAGLPASFPDQDPL</sequence>
<feature type="domain" description="RES" evidence="1">
    <location>
        <begin position="40"/>
        <end position="181"/>
    </location>
</feature>
<dbReference type="EMBL" id="VBRC01000004">
    <property type="protein sequence ID" value="TLK28993.1"/>
    <property type="molecule type" value="Genomic_DNA"/>
</dbReference>
<gene>
    <name evidence="2" type="ORF">FCS05_07485</name>
</gene>
<evidence type="ECO:0000313" key="2">
    <source>
        <dbReference type="EMBL" id="TLK28993.1"/>
    </source>
</evidence>
<protein>
    <submittedName>
        <fullName evidence="2">RES domain-containing protein</fullName>
    </submittedName>
</protein>
<dbReference type="Proteomes" id="UP000308000">
    <property type="component" value="Unassembled WGS sequence"/>
</dbReference>
<dbReference type="Pfam" id="PF08808">
    <property type="entry name" value="RES"/>
    <property type="match status" value="1"/>
</dbReference>
<organism evidence="2 3">
    <name type="scientific">Deinococcus metallilatus</name>
    <dbReference type="NCBI Taxonomy" id="1211322"/>
    <lineage>
        <taxon>Bacteria</taxon>
        <taxon>Thermotogati</taxon>
        <taxon>Deinococcota</taxon>
        <taxon>Deinococci</taxon>
        <taxon>Deinococcales</taxon>
        <taxon>Deinococcaceae</taxon>
        <taxon>Deinococcus</taxon>
    </lineage>
</organism>